<evidence type="ECO:0000256" key="1">
    <source>
        <dbReference type="SAM" id="MobiDB-lite"/>
    </source>
</evidence>
<protein>
    <submittedName>
        <fullName evidence="2">Str. FM013</fullName>
    </submittedName>
</protein>
<dbReference type="EMBL" id="HG793179">
    <property type="protein sequence ID" value="CRL30234.1"/>
    <property type="molecule type" value="Genomic_DNA"/>
</dbReference>
<dbReference type="Proteomes" id="UP000053732">
    <property type="component" value="Unassembled WGS sequence"/>
</dbReference>
<reference evidence="2 3" key="1">
    <citation type="journal article" date="2014" name="Nat. Commun.">
        <title>Multiple recent horizontal transfers of a large genomic region in cheese making fungi.</title>
        <authorList>
            <person name="Cheeseman K."/>
            <person name="Ropars J."/>
            <person name="Renault P."/>
            <person name="Dupont J."/>
            <person name="Gouzy J."/>
            <person name="Branca A."/>
            <person name="Abraham A.L."/>
            <person name="Ceppi M."/>
            <person name="Conseiller E."/>
            <person name="Debuchy R."/>
            <person name="Malagnac F."/>
            <person name="Goarin A."/>
            <person name="Silar P."/>
            <person name="Lacoste S."/>
            <person name="Sallet E."/>
            <person name="Bensimon A."/>
            <person name="Giraud T."/>
            <person name="Brygoo Y."/>
        </authorList>
    </citation>
    <scope>NUCLEOTIDE SEQUENCE [LARGE SCALE GENOMIC DNA]</scope>
    <source>
        <strain evidence="3">FM 013</strain>
    </source>
</reference>
<dbReference type="AlphaFoldDB" id="A0A0G4PVM7"/>
<accession>A0A0G4PVM7</accession>
<name>A0A0G4PVM7_PENC3</name>
<keyword evidence="3" id="KW-1185">Reference proteome</keyword>
<sequence length="133" mass="15698">MSPRSACGWPEWKEKNILPWLDAHRDLLWKACSEAYYGEYRVDRSVESLRGKKYHILLPQNMHWRQSFPKSRQTKASRCRTTLRAADPSQPVDNNEPTQTKRTNLDRVTPAPLPYTHTQFINARRLSQKGNYR</sequence>
<gene>
    <name evidence="2" type="ORF">PCAMFM013_S046g000038</name>
</gene>
<feature type="region of interest" description="Disordered" evidence="1">
    <location>
        <begin position="67"/>
        <end position="114"/>
    </location>
</feature>
<proteinExistence type="predicted"/>
<organism evidence="2 3">
    <name type="scientific">Penicillium camemberti (strain FM 013)</name>
    <dbReference type="NCBI Taxonomy" id="1429867"/>
    <lineage>
        <taxon>Eukaryota</taxon>
        <taxon>Fungi</taxon>
        <taxon>Dikarya</taxon>
        <taxon>Ascomycota</taxon>
        <taxon>Pezizomycotina</taxon>
        <taxon>Eurotiomycetes</taxon>
        <taxon>Eurotiomycetidae</taxon>
        <taxon>Eurotiales</taxon>
        <taxon>Aspergillaceae</taxon>
        <taxon>Penicillium</taxon>
    </lineage>
</organism>
<feature type="compositionally biased region" description="Polar residues" evidence="1">
    <location>
        <begin position="91"/>
        <end position="102"/>
    </location>
</feature>
<evidence type="ECO:0000313" key="3">
    <source>
        <dbReference type="Proteomes" id="UP000053732"/>
    </source>
</evidence>
<evidence type="ECO:0000313" key="2">
    <source>
        <dbReference type="EMBL" id="CRL30234.1"/>
    </source>
</evidence>